<feature type="repeat" description="PPR" evidence="1">
    <location>
        <begin position="361"/>
        <end position="395"/>
    </location>
</feature>
<evidence type="ECO:0000313" key="3">
    <source>
        <dbReference type="Proteomes" id="UP001165082"/>
    </source>
</evidence>
<comment type="caution">
    <text evidence="2">The sequence shown here is derived from an EMBL/GenBank/DDBJ whole genome shotgun (WGS) entry which is preliminary data.</text>
</comment>
<dbReference type="Gene3D" id="1.25.40.10">
    <property type="entry name" value="Tetratricopeptide repeat domain"/>
    <property type="match status" value="2"/>
</dbReference>
<dbReference type="InterPro" id="IPR011990">
    <property type="entry name" value="TPR-like_helical_dom_sf"/>
</dbReference>
<evidence type="ECO:0008006" key="4">
    <source>
        <dbReference type="Google" id="ProtNLM"/>
    </source>
</evidence>
<dbReference type="EMBL" id="BRXZ01000111">
    <property type="protein sequence ID" value="GMI05351.1"/>
    <property type="molecule type" value="Genomic_DNA"/>
</dbReference>
<gene>
    <name evidence="2" type="ORF">TrRE_jg12764</name>
</gene>
<name>A0A9W7F7G0_9STRA</name>
<dbReference type="AlphaFoldDB" id="A0A9W7F7G0"/>
<sequence length="428" mass="47965">LPRPQGKYVTFMKHNKFKIDKYADEVERRLLRKIKDTAQLQKETSRRSSSAGPGRHSGYTGFEFMDSSDGFSSAYSTVVHVLEHVMHRGYPVDKRMASTALLTYQAEGKIQRALKFRDYIGGEEVEPWVDKILLMTQKNAIRNARHYLMKHYGKSKYSSKKDAARRRIIKEVKALYSGLVKSGSLDKYDVCAYLDCLGNLGDSGAAENSLNRACGKGDVSPDVSWANAVMAGMGVDHKGGLVMRVLEKMENGEYGGMGKPNARSYGTALAAMSYDGISGIREEECFNLLKDMKEGRGGVGVTEADCSKVLSACNWGTKNYMMFVRDDLHEDAEGADHAGDKPWDRAMTVWNWMDELGLEKSGRHYYYMVQMLCRKGDVNDAVKLREEMFEEGIGGDQNVDTVLAGYLADEGRWEELEDLIDDGFVILD</sequence>
<dbReference type="GO" id="GO:0003729">
    <property type="term" value="F:mRNA binding"/>
    <property type="evidence" value="ECO:0007669"/>
    <property type="project" value="TreeGrafter"/>
</dbReference>
<reference evidence="2" key="1">
    <citation type="submission" date="2022-07" db="EMBL/GenBank/DDBJ databases">
        <title>Genome analysis of Parmales, a sister group of diatoms, reveals the evolutionary specialization of diatoms from phago-mixotrophs to photoautotrophs.</title>
        <authorList>
            <person name="Ban H."/>
            <person name="Sato S."/>
            <person name="Yoshikawa S."/>
            <person name="Kazumasa Y."/>
            <person name="Nakamura Y."/>
            <person name="Ichinomiya M."/>
            <person name="Saitoh K."/>
            <person name="Sato N."/>
            <person name="Blanc-Mathieu R."/>
            <person name="Endo H."/>
            <person name="Kuwata A."/>
            <person name="Ogata H."/>
        </authorList>
    </citation>
    <scope>NUCLEOTIDE SEQUENCE</scope>
</reference>
<evidence type="ECO:0000256" key="1">
    <source>
        <dbReference type="PROSITE-ProRule" id="PRU00708"/>
    </source>
</evidence>
<dbReference type="GO" id="GO:0006396">
    <property type="term" value="P:RNA processing"/>
    <property type="evidence" value="ECO:0007669"/>
    <property type="project" value="TreeGrafter"/>
</dbReference>
<dbReference type="PANTHER" id="PTHR47934:SF6">
    <property type="entry name" value="MITOCHONDRIAL GROUP I INTRON SPLICING FACTOR CCM1-RELATED"/>
    <property type="match status" value="1"/>
</dbReference>
<dbReference type="GO" id="GO:0005739">
    <property type="term" value="C:mitochondrion"/>
    <property type="evidence" value="ECO:0007669"/>
    <property type="project" value="TreeGrafter"/>
</dbReference>
<organism evidence="2 3">
    <name type="scientific">Triparma retinervis</name>
    <dbReference type="NCBI Taxonomy" id="2557542"/>
    <lineage>
        <taxon>Eukaryota</taxon>
        <taxon>Sar</taxon>
        <taxon>Stramenopiles</taxon>
        <taxon>Ochrophyta</taxon>
        <taxon>Bolidophyceae</taxon>
        <taxon>Parmales</taxon>
        <taxon>Triparmaceae</taxon>
        <taxon>Triparma</taxon>
    </lineage>
</organism>
<dbReference type="Proteomes" id="UP001165082">
    <property type="component" value="Unassembled WGS sequence"/>
</dbReference>
<keyword evidence="3" id="KW-1185">Reference proteome</keyword>
<proteinExistence type="predicted"/>
<dbReference type="GO" id="GO:0007005">
    <property type="term" value="P:mitochondrion organization"/>
    <property type="evidence" value="ECO:0007669"/>
    <property type="project" value="TreeGrafter"/>
</dbReference>
<dbReference type="InterPro" id="IPR002885">
    <property type="entry name" value="PPR_rpt"/>
</dbReference>
<evidence type="ECO:0000313" key="2">
    <source>
        <dbReference type="EMBL" id="GMI05351.1"/>
    </source>
</evidence>
<dbReference type="OrthoDB" id="185373at2759"/>
<dbReference type="PANTHER" id="PTHR47934">
    <property type="entry name" value="PENTATRICOPEPTIDE REPEAT-CONTAINING PROTEIN PET309, MITOCHONDRIAL"/>
    <property type="match status" value="1"/>
</dbReference>
<dbReference type="InterPro" id="IPR051114">
    <property type="entry name" value="Mito_RNA_Proc_CCM1"/>
</dbReference>
<dbReference type="PROSITE" id="PS51375">
    <property type="entry name" value="PPR"/>
    <property type="match status" value="1"/>
</dbReference>
<protein>
    <recommendedName>
        <fullName evidence="4">Pentatricopeptide repeat-containing protein</fullName>
    </recommendedName>
</protein>
<feature type="non-terminal residue" evidence="2">
    <location>
        <position position="1"/>
    </location>
</feature>
<accession>A0A9W7F7G0</accession>